<dbReference type="Proteomes" id="UP001063166">
    <property type="component" value="Unassembled WGS sequence"/>
</dbReference>
<keyword evidence="3" id="KW-1185">Reference proteome</keyword>
<feature type="compositionally biased region" description="Basic and acidic residues" evidence="1">
    <location>
        <begin position="1"/>
        <end position="14"/>
    </location>
</feature>
<evidence type="ECO:0000256" key="1">
    <source>
        <dbReference type="SAM" id="MobiDB-lite"/>
    </source>
</evidence>
<dbReference type="AlphaFoldDB" id="A0A9P3PEU3"/>
<reference evidence="2" key="1">
    <citation type="submission" date="2022-07" db="EMBL/GenBank/DDBJ databases">
        <title>The genome of Lyophyllum shimeji provides insight into the initial evolution of ectomycorrhizal fungal genome.</title>
        <authorList>
            <person name="Kobayashi Y."/>
            <person name="Shibata T."/>
            <person name="Hirakawa H."/>
            <person name="Shigenobu S."/>
            <person name="Nishiyama T."/>
            <person name="Yamada A."/>
            <person name="Hasebe M."/>
            <person name="Kawaguchi M."/>
        </authorList>
    </citation>
    <scope>NUCLEOTIDE SEQUENCE</scope>
    <source>
        <strain evidence="2">AT787</strain>
    </source>
</reference>
<name>A0A9P3PEU3_LYOSH</name>
<gene>
    <name evidence="2" type="ORF">LshimejAT787_0111480</name>
</gene>
<evidence type="ECO:0000313" key="3">
    <source>
        <dbReference type="Proteomes" id="UP001063166"/>
    </source>
</evidence>
<evidence type="ECO:0000313" key="2">
    <source>
        <dbReference type="EMBL" id="GLB34264.1"/>
    </source>
</evidence>
<proteinExistence type="predicted"/>
<comment type="caution">
    <text evidence="2">The sequence shown here is derived from an EMBL/GenBank/DDBJ whole genome shotgun (WGS) entry which is preliminary data.</text>
</comment>
<dbReference type="EMBL" id="BRPK01000001">
    <property type="protein sequence ID" value="GLB34264.1"/>
    <property type="molecule type" value="Genomic_DNA"/>
</dbReference>
<sequence>MDARGREERGGKEEGEAEPILQAQNSRCGASEAGRKELHSGQGGIGLDVECPLLTVLSHVLTPHCGAGMYSKRIRRIYCGAHITKTGTYVLSFP</sequence>
<organism evidence="2 3">
    <name type="scientific">Lyophyllum shimeji</name>
    <name type="common">Hon-shimeji</name>
    <name type="synonym">Tricholoma shimeji</name>
    <dbReference type="NCBI Taxonomy" id="47721"/>
    <lineage>
        <taxon>Eukaryota</taxon>
        <taxon>Fungi</taxon>
        <taxon>Dikarya</taxon>
        <taxon>Basidiomycota</taxon>
        <taxon>Agaricomycotina</taxon>
        <taxon>Agaricomycetes</taxon>
        <taxon>Agaricomycetidae</taxon>
        <taxon>Agaricales</taxon>
        <taxon>Tricholomatineae</taxon>
        <taxon>Lyophyllaceae</taxon>
        <taxon>Lyophyllum</taxon>
    </lineage>
</organism>
<accession>A0A9P3PEU3</accession>
<feature type="region of interest" description="Disordered" evidence="1">
    <location>
        <begin position="1"/>
        <end position="35"/>
    </location>
</feature>
<protein>
    <submittedName>
        <fullName evidence="2">Uncharacterized protein</fullName>
    </submittedName>
</protein>